<evidence type="ECO:0000313" key="8">
    <source>
        <dbReference type="EnsemblPlants" id="Kaladp0515s0236.1.v1.1"/>
    </source>
</evidence>
<dbReference type="Pfam" id="PF05875">
    <property type="entry name" value="Ceramidase"/>
    <property type="match status" value="1"/>
</dbReference>
<evidence type="ECO:0000313" key="9">
    <source>
        <dbReference type="Proteomes" id="UP000594263"/>
    </source>
</evidence>
<feature type="transmembrane region" description="Helical" evidence="7">
    <location>
        <begin position="235"/>
        <end position="253"/>
    </location>
</feature>
<dbReference type="PANTHER" id="PTHR34368:SF2">
    <property type="entry name" value="ALKALINE PHYTOCERAMIDASE (APHC)"/>
    <property type="match status" value="1"/>
</dbReference>
<dbReference type="AlphaFoldDB" id="A0A7N0VCP5"/>
<comment type="similarity">
    <text evidence="2">Belongs to the alkaline ceramidase family.</text>
</comment>
<evidence type="ECO:0000256" key="4">
    <source>
        <dbReference type="ARBA" id="ARBA00022801"/>
    </source>
</evidence>
<organism evidence="8 9">
    <name type="scientific">Kalanchoe fedtschenkoi</name>
    <name type="common">Lavender scallops</name>
    <name type="synonym">South American air plant</name>
    <dbReference type="NCBI Taxonomy" id="63787"/>
    <lineage>
        <taxon>Eukaryota</taxon>
        <taxon>Viridiplantae</taxon>
        <taxon>Streptophyta</taxon>
        <taxon>Embryophyta</taxon>
        <taxon>Tracheophyta</taxon>
        <taxon>Spermatophyta</taxon>
        <taxon>Magnoliopsida</taxon>
        <taxon>eudicotyledons</taxon>
        <taxon>Gunneridae</taxon>
        <taxon>Pentapetalae</taxon>
        <taxon>Saxifragales</taxon>
        <taxon>Crassulaceae</taxon>
        <taxon>Kalanchoe</taxon>
    </lineage>
</organism>
<evidence type="ECO:0000256" key="6">
    <source>
        <dbReference type="ARBA" id="ARBA00023136"/>
    </source>
</evidence>
<keyword evidence="6 7" id="KW-0472">Membrane</keyword>
<sequence>MAWLKDQPPKWKRHRTWVVSLGCCLCMLIFLTPKVPHSPRFHLYADKRNFLGVPNTLNVITNFPFLIVGVLGFVLCLQGSFFVISLKGEAVGWTLFYLGIAGVAFGSAYYHIKPDDTRLMWDTLPMTISYSALLSCLLVERVGIRTGIACLIPLLGLAFLCTCYERTLDDLRLCMIFQLIPCVIIPMVTFFYPSKYTHSRYWLWSAGAYVLARFEAVADQKIYRANHYVISGHSLGHLCLVMVPILLSIMLTFRSLKFQRLGDLKECL</sequence>
<dbReference type="OMA" id="IYHANRY"/>
<dbReference type="GO" id="GO:0016811">
    <property type="term" value="F:hydrolase activity, acting on carbon-nitrogen (but not peptide) bonds, in linear amides"/>
    <property type="evidence" value="ECO:0007669"/>
    <property type="project" value="InterPro"/>
</dbReference>
<dbReference type="GO" id="GO:0016020">
    <property type="term" value="C:membrane"/>
    <property type="evidence" value="ECO:0007669"/>
    <property type="project" value="UniProtKB-SubCell"/>
</dbReference>
<dbReference type="PANTHER" id="PTHR34368">
    <property type="entry name" value="OS01G0962200 PROTEIN"/>
    <property type="match status" value="1"/>
</dbReference>
<accession>A0A7N0VCP5</accession>
<keyword evidence="5 7" id="KW-1133">Transmembrane helix</keyword>
<evidence type="ECO:0008006" key="10">
    <source>
        <dbReference type="Google" id="ProtNLM"/>
    </source>
</evidence>
<dbReference type="EnsemblPlants" id="Kaladp0515s0236.1.v1.1">
    <property type="protein sequence ID" value="Kaladp0515s0236.1.v1.1"/>
    <property type="gene ID" value="Kaladp0515s0236.v1.1"/>
</dbReference>
<comment type="subcellular location">
    <subcellularLocation>
        <location evidence="1">Membrane</location>
        <topology evidence="1">Multi-pass membrane protein</topology>
    </subcellularLocation>
</comment>
<reference evidence="8" key="1">
    <citation type="submission" date="2021-01" db="UniProtKB">
        <authorList>
            <consortium name="EnsemblPlants"/>
        </authorList>
    </citation>
    <scope>IDENTIFICATION</scope>
</reference>
<evidence type="ECO:0000256" key="5">
    <source>
        <dbReference type="ARBA" id="ARBA00022989"/>
    </source>
</evidence>
<feature type="transmembrane region" description="Helical" evidence="7">
    <location>
        <begin position="173"/>
        <end position="192"/>
    </location>
</feature>
<evidence type="ECO:0000256" key="3">
    <source>
        <dbReference type="ARBA" id="ARBA00022692"/>
    </source>
</evidence>
<keyword evidence="4" id="KW-0378">Hydrolase</keyword>
<dbReference type="Gramene" id="Kaladp0515s0236.1.v1.1">
    <property type="protein sequence ID" value="Kaladp0515s0236.1.v1.1"/>
    <property type="gene ID" value="Kaladp0515s0236.v1.1"/>
</dbReference>
<protein>
    <recommendedName>
        <fullName evidence="10">Ceramidase</fullName>
    </recommendedName>
</protein>
<evidence type="ECO:0000256" key="2">
    <source>
        <dbReference type="ARBA" id="ARBA00009780"/>
    </source>
</evidence>
<feature type="transmembrane region" description="Helical" evidence="7">
    <location>
        <begin position="63"/>
        <end position="84"/>
    </location>
</feature>
<evidence type="ECO:0000256" key="1">
    <source>
        <dbReference type="ARBA" id="ARBA00004141"/>
    </source>
</evidence>
<dbReference type="InterPro" id="IPR008901">
    <property type="entry name" value="ACER"/>
</dbReference>
<evidence type="ECO:0000256" key="7">
    <source>
        <dbReference type="SAM" id="Phobius"/>
    </source>
</evidence>
<proteinExistence type="inferred from homology"/>
<feature type="transmembrane region" description="Helical" evidence="7">
    <location>
        <begin position="16"/>
        <end position="33"/>
    </location>
</feature>
<dbReference type="GO" id="GO:0006672">
    <property type="term" value="P:ceramide metabolic process"/>
    <property type="evidence" value="ECO:0007669"/>
    <property type="project" value="InterPro"/>
</dbReference>
<feature type="transmembrane region" description="Helical" evidence="7">
    <location>
        <begin position="132"/>
        <end position="161"/>
    </location>
</feature>
<keyword evidence="9" id="KW-1185">Reference proteome</keyword>
<name>A0A7N0VCP5_KALFE</name>
<dbReference type="Proteomes" id="UP000594263">
    <property type="component" value="Unplaced"/>
</dbReference>
<keyword evidence="3 7" id="KW-0812">Transmembrane</keyword>
<feature type="transmembrane region" description="Helical" evidence="7">
    <location>
        <begin position="91"/>
        <end position="112"/>
    </location>
</feature>